<proteinExistence type="predicted"/>
<dbReference type="InterPro" id="IPR015985">
    <property type="entry name" value="TehB-like_dom"/>
</dbReference>
<feature type="domain" description="Tellurite resistance methyltransferase TehB-like" evidence="1">
    <location>
        <begin position="41"/>
        <end position="204"/>
    </location>
</feature>
<dbReference type="Proteomes" id="UP000190626">
    <property type="component" value="Unassembled WGS sequence"/>
</dbReference>
<dbReference type="OrthoDB" id="9804312at2"/>
<dbReference type="GO" id="GO:0032259">
    <property type="term" value="P:methylation"/>
    <property type="evidence" value="ECO:0007669"/>
    <property type="project" value="UniProtKB-KW"/>
</dbReference>
<gene>
    <name evidence="2" type="ORF">BC351_02140</name>
</gene>
<evidence type="ECO:0000313" key="2">
    <source>
        <dbReference type="EMBL" id="OPH62060.1"/>
    </source>
</evidence>
<keyword evidence="3" id="KW-1185">Reference proteome</keyword>
<dbReference type="RefSeq" id="WP_079409056.1">
    <property type="nucleotide sequence ID" value="NZ_MBTG01000001.1"/>
</dbReference>
<evidence type="ECO:0000313" key="3">
    <source>
        <dbReference type="Proteomes" id="UP000190626"/>
    </source>
</evidence>
<dbReference type="Pfam" id="PF03848">
    <property type="entry name" value="TehB"/>
    <property type="match status" value="1"/>
</dbReference>
<dbReference type="STRING" id="1469647.BC351_02140"/>
<reference evidence="3" key="1">
    <citation type="submission" date="2016-07" db="EMBL/GenBank/DDBJ databases">
        <authorList>
            <person name="Florea S."/>
            <person name="Webb J.S."/>
            <person name="Jaromczyk J."/>
            <person name="Schardl C.L."/>
        </authorList>
    </citation>
    <scope>NUCLEOTIDE SEQUENCE [LARGE SCALE GENOMIC DNA]</scope>
    <source>
        <strain evidence="3">CY1</strain>
    </source>
</reference>
<dbReference type="CDD" id="cd02440">
    <property type="entry name" value="AdoMet_MTases"/>
    <property type="match status" value="1"/>
</dbReference>
<name>A0A1V4HT19_9BACL</name>
<keyword evidence="2" id="KW-0808">Transferase</keyword>
<sequence length="236" mass="26851">MDARIKQIRAAEKKYHEACYDQHTLFEAGSWLNKPVKSVMDTLSAFDAYKQLNVLDLGSGIGRNSIPIAETLKNRNGQVDCVDILASALVKLREYSEKYEVSPYIKTYESDIGDYVISKEKYDYIIAVSSLEHAESERKCNQIIRNMVQGTKVNGINCIIINTEVKETEVLTGANLAPMMEVNLSTEYTELLLSKAYEGWEILQNLVKPLTFTIERNERKVLLYSECLTYVARQIS</sequence>
<dbReference type="SUPFAM" id="SSF53335">
    <property type="entry name" value="S-adenosyl-L-methionine-dependent methyltransferases"/>
    <property type="match status" value="1"/>
</dbReference>
<comment type="caution">
    <text evidence="2">The sequence shown here is derived from an EMBL/GenBank/DDBJ whole genome shotgun (WGS) entry which is preliminary data.</text>
</comment>
<protein>
    <submittedName>
        <fullName evidence="2">Methyltransferase</fullName>
    </submittedName>
</protein>
<dbReference type="AlphaFoldDB" id="A0A1V4HT19"/>
<dbReference type="Gene3D" id="3.40.50.150">
    <property type="entry name" value="Vaccinia Virus protein VP39"/>
    <property type="match status" value="1"/>
</dbReference>
<accession>A0A1V4HT19</accession>
<dbReference type="EMBL" id="MBTG01000001">
    <property type="protein sequence ID" value="OPH62060.1"/>
    <property type="molecule type" value="Genomic_DNA"/>
</dbReference>
<dbReference type="InterPro" id="IPR029063">
    <property type="entry name" value="SAM-dependent_MTases_sf"/>
</dbReference>
<evidence type="ECO:0000259" key="1">
    <source>
        <dbReference type="Pfam" id="PF03848"/>
    </source>
</evidence>
<organism evidence="2 3">
    <name type="scientific">Paenibacillus ferrarius</name>
    <dbReference type="NCBI Taxonomy" id="1469647"/>
    <lineage>
        <taxon>Bacteria</taxon>
        <taxon>Bacillati</taxon>
        <taxon>Bacillota</taxon>
        <taxon>Bacilli</taxon>
        <taxon>Bacillales</taxon>
        <taxon>Paenibacillaceae</taxon>
        <taxon>Paenibacillus</taxon>
    </lineage>
</organism>
<keyword evidence="2" id="KW-0489">Methyltransferase</keyword>
<dbReference type="GO" id="GO:0008168">
    <property type="term" value="F:methyltransferase activity"/>
    <property type="evidence" value="ECO:0007669"/>
    <property type="project" value="UniProtKB-KW"/>
</dbReference>